<protein>
    <submittedName>
        <fullName evidence="1">Uncharacterized protein</fullName>
    </submittedName>
</protein>
<sequence length="78" mass="8484">MVEGFLILTETLLVDISSQSPPISMSIADSEHSDTQAPPILLFFHEISDDSDMDGPDTKDSNTYKYSVLAVPKTIAVP</sequence>
<proteinExistence type="predicted"/>
<accession>A0ACC2UDE1</accession>
<evidence type="ECO:0000313" key="2">
    <source>
        <dbReference type="Proteomes" id="UP001165960"/>
    </source>
</evidence>
<name>A0ACC2UDE1_9FUNG</name>
<gene>
    <name evidence="1" type="ORF">DSO57_1019250</name>
</gene>
<reference evidence="1" key="1">
    <citation type="submission" date="2022-04" db="EMBL/GenBank/DDBJ databases">
        <title>Genome of the entomopathogenic fungus Entomophthora muscae.</title>
        <authorList>
            <person name="Elya C."/>
            <person name="Lovett B.R."/>
            <person name="Lee E."/>
            <person name="Macias A.M."/>
            <person name="Hajek A.E."/>
            <person name="De Bivort B.L."/>
            <person name="Kasson M.T."/>
            <person name="De Fine Licht H.H."/>
            <person name="Stajich J.E."/>
        </authorList>
    </citation>
    <scope>NUCLEOTIDE SEQUENCE</scope>
    <source>
        <strain evidence="1">Berkeley</strain>
    </source>
</reference>
<evidence type="ECO:0000313" key="1">
    <source>
        <dbReference type="EMBL" id="KAJ9084918.1"/>
    </source>
</evidence>
<keyword evidence="2" id="KW-1185">Reference proteome</keyword>
<dbReference type="Proteomes" id="UP001165960">
    <property type="component" value="Unassembled WGS sequence"/>
</dbReference>
<organism evidence="1 2">
    <name type="scientific">Entomophthora muscae</name>
    <dbReference type="NCBI Taxonomy" id="34485"/>
    <lineage>
        <taxon>Eukaryota</taxon>
        <taxon>Fungi</taxon>
        <taxon>Fungi incertae sedis</taxon>
        <taxon>Zoopagomycota</taxon>
        <taxon>Entomophthoromycotina</taxon>
        <taxon>Entomophthoromycetes</taxon>
        <taxon>Entomophthorales</taxon>
        <taxon>Entomophthoraceae</taxon>
        <taxon>Entomophthora</taxon>
    </lineage>
</organism>
<dbReference type="EMBL" id="QTSX02000796">
    <property type="protein sequence ID" value="KAJ9084918.1"/>
    <property type="molecule type" value="Genomic_DNA"/>
</dbReference>
<comment type="caution">
    <text evidence="1">The sequence shown here is derived from an EMBL/GenBank/DDBJ whole genome shotgun (WGS) entry which is preliminary data.</text>
</comment>